<evidence type="ECO:0000256" key="3">
    <source>
        <dbReference type="SAM" id="SignalP"/>
    </source>
</evidence>
<proteinExistence type="predicted"/>
<evidence type="ECO:0000256" key="2">
    <source>
        <dbReference type="ARBA" id="ARBA00022801"/>
    </source>
</evidence>
<keyword evidence="6" id="KW-1185">Reference proteome</keyword>
<evidence type="ECO:0000313" key="6">
    <source>
        <dbReference type="Proteomes" id="UP001500604"/>
    </source>
</evidence>
<gene>
    <name evidence="5" type="ORF">GCM10023116_23310</name>
</gene>
<feature type="signal peptide" evidence="3">
    <location>
        <begin position="1"/>
        <end position="21"/>
    </location>
</feature>
<dbReference type="RefSeq" id="WP_345196132.1">
    <property type="nucleotide sequence ID" value="NZ_BAABFL010000355.1"/>
</dbReference>
<dbReference type="Proteomes" id="UP001500604">
    <property type="component" value="Unassembled WGS sequence"/>
</dbReference>
<feature type="chain" id="PRO_5047362086" description="Calcineurin-like phosphoesterase domain-containing protein" evidence="3">
    <location>
        <begin position="22"/>
        <end position="330"/>
    </location>
</feature>
<dbReference type="InterPro" id="IPR004843">
    <property type="entry name" value="Calcineurin-like_PHP"/>
</dbReference>
<name>A0ABP8V3L0_9GAMM</name>
<dbReference type="PANTHER" id="PTHR10161">
    <property type="entry name" value="TARTRATE-RESISTANT ACID PHOSPHATASE TYPE 5"/>
    <property type="match status" value="1"/>
</dbReference>
<sequence>MNTMFFKALALGGFTASFALAESVSFIAIGDMGTGGDKQYKVANAIENLCQQKACDFAIGLGDNIYEAGVDSSRDDSFQSKFEQPYAGLAFPFFMSLGNHDNSHFASGGGLDNFKGEYQVAYHYRDDRSSDKWRMPNRYYHFTAPLGSEEPLIDFLALDSNPIAGGLDWDYQYWRKPYTKKHKEWINRTLSTAEAPWKIAFAHHPLRSNGLHGNAGFYDGLAGSGKDWQNLIKETICDKVDVLITGHDHDLQWLKPSRDCGKTFFIVSGAGGKTRSLTNPDRNPAWWQVGDSLGFFRIQIESNQFTGEAYVVDAESGQWELVYSHAIMKP</sequence>
<feature type="domain" description="Calcineurin-like phosphoesterase" evidence="4">
    <location>
        <begin position="26"/>
        <end position="250"/>
    </location>
</feature>
<dbReference type="Gene3D" id="3.60.21.10">
    <property type="match status" value="1"/>
</dbReference>
<dbReference type="SUPFAM" id="SSF56300">
    <property type="entry name" value="Metallo-dependent phosphatases"/>
    <property type="match status" value="1"/>
</dbReference>
<evidence type="ECO:0000256" key="1">
    <source>
        <dbReference type="ARBA" id="ARBA00022729"/>
    </source>
</evidence>
<protein>
    <recommendedName>
        <fullName evidence="4">Calcineurin-like phosphoesterase domain-containing protein</fullName>
    </recommendedName>
</protein>
<accession>A0ABP8V3L0</accession>
<evidence type="ECO:0000259" key="4">
    <source>
        <dbReference type="Pfam" id="PF00149"/>
    </source>
</evidence>
<dbReference type="PANTHER" id="PTHR10161:SF14">
    <property type="entry name" value="TARTRATE-RESISTANT ACID PHOSPHATASE TYPE 5"/>
    <property type="match status" value="1"/>
</dbReference>
<dbReference type="InterPro" id="IPR029052">
    <property type="entry name" value="Metallo-depent_PP-like"/>
</dbReference>
<organism evidence="5 6">
    <name type="scientific">Kistimonas scapharcae</name>
    <dbReference type="NCBI Taxonomy" id="1036133"/>
    <lineage>
        <taxon>Bacteria</taxon>
        <taxon>Pseudomonadati</taxon>
        <taxon>Pseudomonadota</taxon>
        <taxon>Gammaproteobacteria</taxon>
        <taxon>Oceanospirillales</taxon>
        <taxon>Endozoicomonadaceae</taxon>
        <taxon>Kistimonas</taxon>
    </lineage>
</organism>
<keyword evidence="1 3" id="KW-0732">Signal</keyword>
<keyword evidence="2" id="KW-0378">Hydrolase</keyword>
<dbReference type="InterPro" id="IPR051558">
    <property type="entry name" value="Metallophosphoesterase_PAP"/>
</dbReference>
<dbReference type="EMBL" id="BAABFL010000355">
    <property type="protein sequence ID" value="GAA4650048.1"/>
    <property type="molecule type" value="Genomic_DNA"/>
</dbReference>
<comment type="caution">
    <text evidence="5">The sequence shown here is derived from an EMBL/GenBank/DDBJ whole genome shotgun (WGS) entry which is preliminary data.</text>
</comment>
<reference evidence="6" key="1">
    <citation type="journal article" date="2019" name="Int. J. Syst. Evol. Microbiol.">
        <title>The Global Catalogue of Microorganisms (GCM) 10K type strain sequencing project: providing services to taxonomists for standard genome sequencing and annotation.</title>
        <authorList>
            <consortium name="The Broad Institute Genomics Platform"/>
            <consortium name="The Broad Institute Genome Sequencing Center for Infectious Disease"/>
            <person name="Wu L."/>
            <person name="Ma J."/>
        </authorList>
    </citation>
    <scope>NUCLEOTIDE SEQUENCE [LARGE SCALE GENOMIC DNA]</scope>
    <source>
        <strain evidence="6">JCM 17805</strain>
    </source>
</reference>
<dbReference type="Pfam" id="PF00149">
    <property type="entry name" value="Metallophos"/>
    <property type="match status" value="1"/>
</dbReference>
<evidence type="ECO:0000313" key="5">
    <source>
        <dbReference type="EMBL" id="GAA4650048.1"/>
    </source>
</evidence>